<keyword evidence="6" id="KW-0418">Kinase</keyword>
<dbReference type="PANTHER" id="PTHR45339">
    <property type="entry name" value="HYBRID SIGNAL TRANSDUCTION HISTIDINE KINASE J"/>
    <property type="match status" value="1"/>
</dbReference>
<evidence type="ECO:0000256" key="9">
    <source>
        <dbReference type="ARBA" id="ARBA00023012"/>
    </source>
</evidence>
<dbReference type="EMBL" id="JAANNP010000066">
    <property type="protein sequence ID" value="NHC15887.1"/>
    <property type="molecule type" value="Genomic_DNA"/>
</dbReference>
<evidence type="ECO:0000256" key="11">
    <source>
        <dbReference type="PROSITE-ProRule" id="PRU00169"/>
    </source>
</evidence>
<gene>
    <name evidence="14" type="ORF">G9H71_19065</name>
</gene>
<evidence type="ECO:0000256" key="3">
    <source>
        <dbReference type="ARBA" id="ARBA00022553"/>
    </source>
</evidence>
<feature type="modified residue" description="4-aspartylphosphate" evidence="11">
    <location>
        <position position="285"/>
    </location>
</feature>
<keyword evidence="9" id="KW-0902">Two-component regulatory system</keyword>
<dbReference type="CDD" id="cd17546">
    <property type="entry name" value="REC_hyHK_CKI1_RcsC-like"/>
    <property type="match status" value="1"/>
</dbReference>
<dbReference type="PANTHER" id="PTHR45339:SF1">
    <property type="entry name" value="HYBRID SIGNAL TRANSDUCTION HISTIDINE KINASE J"/>
    <property type="match status" value="1"/>
</dbReference>
<dbReference type="SUPFAM" id="SSF52172">
    <property type="entry name" value="CheY-like"/>
    <property type="match status" value="1"/>
</dbReference>
<dbReference type="PROSITE" id="PS50109">
    <property type="entry name" value="HIS_KIN"/>
    <property type="match status" value="1"/>
</dbReference>
<feature type="domain" description="Histidine kinase" evidence="12">
    <location>
        <begin position="18"/>
        <end position="212"/>
    </location>
</feature>
<sequence>MTSTVPASPELNRLLGQTMGTAVRTPLHSLLGFLELLAASDVDADQRLLVDRLVGSAEELLSASSRMTWLLRLSAGDATRRDQRVELADVLAELDEAAGTRVRAVVAATAPESLVTDASALHQLLAELLSNAAIHGEAPVTLDVTPVGSELRFTVSDAGPGLPAAARAVLVGEDPKQASAVGLLLVRQLGALLDASIAVDANRVAVTLPLAARPAAPLRATPAVAKDDRTADRALKVLYVEDNATNRLLTQRQLARLGHELVAVATGEAGVEAALAGGFDVVLMDRHLPDIDGCEATRRIRAATAPDAPRLPILAVTADVTDESITACLASGMDEVLTKPVDLTSLGAALTRAAAGHEAQEAGSRCAPAPAVLRRIAERLDGDAAATADVVSTYLAELPGRRLKIQASVRRQEPRALLAAAESLRTSSEWLGASAVAGSCAALSAAAQAEALDTARAFLPRLLLHCEQLQEELLPFTDAGLVRAALARG</sequence>
<dbReference type="SMART" id="SM00448">
    <property type="entry name" value="REC"/>
    <property type="match status" value="1"/>
</dbReference>
<keyword evidence="4" id="KW-0812">Transmembrane</keyword>
<dbReference type="InterPro" id="IPR003594">
    <property type="entry name" value="HATPase_dom"/>
</dbReference>
<keyword evidence="8" id="KW-1133">Transmembrane helix</keyword>
<dbReference type="InterPro" id="IPR036641">
    <property type="entry name" value="HPT_dom_sf"/>
</dbReference>
<evidence type="ECO:0000313" key="15">
    <source>
        <dbReference type="Proteomes" id="UP000800981"/>
    </source>
</evidence>
<evidence type="ECO:0000256" key="6">
    <source>
        <dbReference type="ARBA" id="ARBA00022777"/>
    </source>
</evidence>
<evidence type="ECO:0000256" key="8">
    <source>
        <dbReference type="ARBA" id="ARBA00022989"/>
    </source>
</evidence>
<dbReference type="Pfam" id="PF00072">
    <property type="entry name" value="Response_reg"/>
    <property type="match status" value="1"/>
</dbReference>
<dbReference type="Gene3D" id="3.30.565.10">
    <property type="entry name" value="Histidine kinase-like ATPase, C-terminal domain"/>
    <property type="match status" value="1"/>
</dbReference>
<dbReference type="InterPro" id="IPR011006">
    <property type="entry name" value="CheY-like_superfamily"/>
</dbReference>
<keyword evidence="7" id="KW-0067">ATP-binding</keyword>
<proteinExistence type="predicted"/>
<evidence type="ECO:0000256" key="7">
    <source>
        <dbReference type="ARBA" id="ARBA00022840"/>
    </source>
</evidence>
<keyword evidence="3 11" id="KW-0597">Phosphoprotein</keyword>
<name>A0ABX0H2C6_9ACTN</name>
<evidence type="ECO:0000256" key="10">
    <source>
        <dbReference type="ARBA" id="ARBA00023136"/>
    </source>
</evidence>
<dbReference type="InterPro" id="IPR001789">
    <property type="entry name" value="Sig_transdc_resp-reg_receiver"/>
</dbReference>
<dbReference type="SUPFAM" id="SSF47226">
    <property type="entry name" value="Histidine-containing phosphotransfer domain, HPT domain"/>
    <property type="match status" value="1"/>
</dbReference>
<comment type="subcellular location">
    <subcellularLocation>
        <location evidence="1">Cell membrane</location>
        <topology evidence="1">Multi-pass membrane protein</topology>
    </subcellularLocation>
</comment>
<keyword evidence="6" id="KW-0808">Transferase</keyword>
<dbReference type="Pfam" id="PF02518">
    <property type="entry name" value="HATPase_c"/>
    <property type="match status" value="1"/>
</dbReference>
<evidence type="ECO:0000313" key="14">
    <source>
        <dbReference type="EMBL" id="NHC15887.1"/>
    </source>
</evidence>
<organism evidence="14 15">
    <name type="scientific">Motilibacter deserti</name>
    <dbReference type="NCBI Taxonomy" id="2714956"/>
    <lineage>
        <taxon>Bacteria</taxon>
        <taxon>Bacillati</taxon>
        <taxon>Actinomycetota</taxon>
        <taxon>Actinomycetes</taxon>
        <taxon>Motilibacterales</taxon>
        <taxon>Motilibacteraceae</taxon>
        <taxon>Motilibacter</taxon>
    </lineage>
</organism>
<comment type="caution">
    <text evidence="14">The sequence shown here is derived from an EMBL/GenBank/DDBJ whole genome shotgun (WGS) entry which is preliminary data.</text>
</comment>
<dbReference type="Gene3D" id="3.40.50.2300">
    <property type="match status" value="1"/>
</dbReference>
<evidence type="ECO:0000259" key="13">
    <source>
        <dbReference type="PROSITE" id="PS50110"/>
    </source>
</evidence>
<dbReference type="SMART" id="SM00387">
    <property type="entry name" value="HATPase_c"/>
    <property type="match status" value="1"/>
</dbReference>
<evidence type="ECO:0000256" key="2">
    <source>
        <dbReference type="ARBA" id="ARBA00022475"/>
    </source>
</evidence>
<feature type="domain" description="Response regulatory" evidence="13">
    <location>
        <begin position="236"/>
        <end position="354"/>
    </location>
</feature>
<keyword evidence="2" id="KW-1003">Cell membrane</keyword>
<dbReference type="SUPFAM" id="SSF55874">
    <property type="entry name" value="ATPase domain of HSP90 chaperone/DNA topoisomerase II/histidine kinase"/>
    <property type="match status" value="1"/>
</dbReference>
<dbReference type="Gene3D" id="1.20.120.160">
    <property type="entry name" value="HPT domain"/>
    <property type="match status" value="1"/>
</dbReference>
<dbReference type="InterPro" id="IPR005467">
    <property type="entry name" value="His_kinase_dom"/>
</dbReference>
<dbReference type="PROSITE" id="PS50110">
    <property type="entry name" value="RESPONSE_REGULATORY"/>
    <property type="match status" value="1"/>
</dbReference>
<dbReference type="RefSeq" id="WP_166284371.1">
    <property type="nucleotide sequence ID" value="NZ_JAANNP010000066.1"/>
</dbReference>
<protein>
    <submittedName>
        <fullName evidence="14">Response regulator</fullName>
    </submittedName>
</protein>
<dbReference type="Proteomes" id="UP000800981">
    <property type="component" value="Unassembled WGS sequence"/>
</dbReference>
<evidence type="ECO:0000256" key="1">
    <source>
        <dbReference type="ARBA" id="ARBA00004651"/>
    </source>
</evidence>
<reference evidence="14 15" key="1">
    <citation type="submission" date="2020-03" db="EMBL/GenBank/DDBJ databases">
        <title>Two novel Motilibacter sp.</title>
        <authorList>
            <person name="Liu S."/>
        </authorList>
    </citation>
    <scope>NUCLEOTIDE SEQUENCE [LARGE SCALE GENOMIC DNA]</scope>
    <source>
        <strain evidence="14 15">E257</strain>
    </source>
</reference>
<evidence type="ECO:0000256" key="5">
    <source>
        <dbReference type="ARBA" id="ARBA00022741"/>
    </source>
</evidence>
<evidence type="ECO:0000259" key="12">
    <source>
        <dbReference type="PROSITE" id="PS50109"/>
    </source>
</evidence>
<evidence type="ECO:0000256" key="4">
    <source>
        <dbReference type="ARBA" id="ARBA00022692"/>
    </source>
</evidence>
<keyword evidence="15" id="KW-1185">Reference proteome</keyword>
<accession>A0ABX0H2C6</accession>
<keyword evidence="5" id="KW-0547">Nucleotide-binding</keyword>
<dbReference type="InterPro" id="IPR036890">
    <property type="entry name" value="HATPase_C_sf"/>
</dbReference>
<keyword evidence="10" id="KW-0472">Membrane</keyword>